<comment type="cofactor">
    <cofactor evidence="1">
        <name>Zn(2+)</name>
        <dbReference type="ChEBI" id="CHEBI:29105"/>
    </cofactor>
</comment>
<feature type="transmembrane region" description="Helical" evidence="7">
    <location>
        <begin position="12"/>
        <end position="34"/>
    </location>
</feature>
<gene>
    <name evidence="9" type="ORF">METZ01_LOCUS240521</name>
</gene>
<keyword evidence="2" id="KW-0645">Protease</keyword>
<keyword evidence="3" id="KW-0479">Metal-binding</keyword>
<reference evidence="9" key="1">
    <citation type="submission" date="2018-05" db="EMBL/GenBank/DDBJ databases">
        <authorList>
            <person name="Lanie J.A."/>
            <person name="Ng W.-L."/>
            <person name="Kazmierczak K.M."/>
            <person name="Andrzejewski T.M."/>
            <person name="Davidsen T.M."/>
            <person name="Wayne K.J."/>
            <person name="Tettelin H."/>
            <person name="Glass J.I."/>
            <person name="Rusch D."/>
            <person name="Podicherti R."/>
            <person name="Tsui H.-C.T."/>
            <person name="Winkler M.E."/>
        </authorList>
    </citation>
    <scope>NUCLEOTIDE SEQUENCE</scope>
</reference>
<evidence type="ECO:0000256" key="3">
    <source>
        <dbReference type="ARBA" id="ARBA00022723"/>
    </source>
</evidence>
<dbReference type="CDD" id="cd07331">
    <property type="entry name" value="M48C_Oma1_like"/>
    <property type="match status" value="1"/>
</dbReference>
<sequence>MSEINDLSRRKFIYSASCSICGSLFLSSCTEVALTKRKQFNFYSYNLPIITLENMVGLPIPKIYANENSLNNKCEKDYRKLISKARKKNILMEDTKDSKMIKDIGVNISQSIEKYYLKINETNPVKNFNWEFALLDEKDNNGEEIKNAWCMPGGKVAFFTGILPIAKNEDGIASIMGHEIAHAFARHGVESLTRYSVLQLGTLAISQNDRAKNLLNKTYNLLGSNRGIYSDIVNYGVLLPFSRTMESEADYMGLAFMNLSGFNTEESIKVWERMQVANKGKYPAEFMSSHPSPENRINKIKEWIPIVSNEYTAIG</sequence>
<keyword evidence="6" id="KW-0482">Metalloprotease</keyword>
<dbReference type="AlphaFoldDB" id="A0A382HL66"/>
<dbReference type="PANTHER" id="PTHR22726:SF1">
    <property type="entry name" value="METALLOENDOPEPTIDASE OMA1, MITOCHONDRIAL"/>
    <property type="match status" value="1"/>
</dbReference>
<keyword evidence="4" id="KW-0378">Hydrolase</keyword>
<name>A0A382HL66_9ZZZZ</name>
<proteinExistence type="predicted"/>
<evidence type="ECO:0000313" key="9">
    <source>
        <dbReference type="EMBL" id="SVB87667.1"/>
    </source>
</evidence>
<dbReference type="GO" id="GO:0006515">
    <property type="term" value="P:protein quality control for misfolded or incompletely synthesized proteins"/>
    <property type="evidence" value="ECO:0007669"/>
    <property type="project" value="TreeGrafter"/>
</dbReference>
<evidence type="ECO:0000256" key="1">
    <source>
        <dbReference type="ARBA" id="ARBA00001947"/>
    </source>
</evidence>
<protein>
    <recommendedName>
        <fullName evidence="8">Peptidase M48 domain-containing protein</fullName>
    </recommendedName>
</protein>
<dbReference type="PANTHER" id="PTHR22726">
    <property type="entry name" value="METALLOENDOPEPTIDASE OMA1"/>
    <property type="match status" value="1"/>
</dbReference>
<evidence type="ECO:0000256" key="7">
    <source>
        <dbReference type="SAM" id="Phobius"/>
    </source>
</evidence>
<keyword evidence="7" id="KW-0472">Membrane</keyword>
<dbReference type="GO" id="GO:0004222">
    <property type="term" value="F:metalloendopeptidase activity"/>
    <property type="evidence" value="ECO:0007669"/>
    <property type="project" value="InterPro"/>
</dbReference>
<evidence type="ECO:0000256" key="6">
    <source>
        <dbReference type="ARBA" id="ARBA00023049"/>
    </source>
</evidence>
<organism evidence="9">
    <name type="scientific">marine metagenome</name>
    <dbReference type="NCBI Taxonomy" id="408172"/>
    <lineage>
        <taxon>unclassified sequences</taxon>
        <taxon>metagenomes</taxon>
        <taxon>ecological metagenomes</taxon>
    </lineage>
</organism>
<dbReference type="GO" id="GO:0034982">
    <property type="term" value="P:mitochondrial protein processing"/>
    <property type="evidence" value="ECO:0007669"/>
    <property type="project" value="TreeGrafter"/>
</dbReference>
<keyword evidence="7" id="KW-0812">Transmembrane</keyword>
<dbReference type="Pfam" id="PF01435">
    <property type="entry name" value="Peptidase_M48"/>
    <property type="match status" value="1"/>
</dbReference>
<evidence type="ECO:0000259" key="8">
    <source>
        <dbReference type="Pfam" id="PF01435"/>
    </source>
</evidence>
<dbReference type="InterPro" id="IPR051156">
    <property type="entry name" value="Mito/Outer_Membr_Metalloprot"/>
</dbReference>
<dbReference type="EMBL" id="UINC01061757">
    <property type="protein sequence ID" value="SVB87667.1"/>
    <property type="molecule type" value="Genomic_DNA"/>
</dbReference>
<evidence type="ECO:0000256" key="5">
    <source>
        <dbReference type="ARBA" id="ARBA00022833"/>
    </source>
</evidence>
<evidence type="ECO:0000256" key="4">
    <source>
        <dbReference type="ARBA" id="ARBA00022801"/>
    </source>
</evidence>
<feature type="domain" description="Peptidase M48" evidence="8">
    <location>
        <begin position="130"/>
        <end position="303"/>
    </location>
</feature>
<dbReference type="GO" id="GO:0005743">
    <property type="term" value="C:mitochondrial inner membrane"/>
    <property type="evidence" value="ECO:0007669"/>
    <property type="project" value="TreeGrafter"/>
</dbReference>
<keyword evidence="5" id="KW-0862">Zinc</keyword>
<keyword evidence="7" id="KW-1133">Transmembrane helix</keyword>
<dbReference type="InterPro" id="IPR001915">
    <property type="entry name" value="Peptidase_M48"/>
</dbReference>
<accession>A0A382HL66</accession>
<dbReference type="GO" id="GO:0046872">
    <property type="term" value="F:metal ion binding"/>
    <property type="evidence" value="ECO:0007669"/>
    <property type="project" value="UniProtKB-KW"/>
</dbReference>
<evidence type="ECO:0000256" key="2">
    <source>
        <dbReference type="ARBA" id="ARBA00022670"/>
    </source>
</evidence>